<dbReference type="Proteomes" id="UP000199072">
    <property type="component" value="Unassembled WGS sequence"/>
</dbReference>
<evidence type="ECO:0000313" key="2">
    <source>
        <dbReference type="EMBL" id="SDE77573.1"/>
    </source>
</evidence>
<organism evidence="2 3">
    <name type="scientific">Mucilaginibacter pineti</name>
    <dbReference type="NCBI Taxonomy" id="1391627"/>
    <lineage>
        <taxon>Bacteria</taxon>
        <taxon>Pseudomonadati</taxon>
        <taxon>Bacteroidota</taxon>
        <taxon>Sphingobacteriia</taxon>
        <taxon>Sphingobacteriales</taxon>
        <taxon>Sphingobacteriaceae</taxon>
        <taxon>Mucilaginibacter</taxon>
    </lineage>
</organism>
<gene>
    <name evidence="2" type="ORF">SAMN05216464_109145</name>
</gene>
<dbReference type="InterPro" id="IPR052022">
    <property type="entry name" value="26kDa_periplasmic_antigen"/>
</dbReference>
<protein>
    <recommendedName>
        <fullName evidence="4">DUF541 domain-containing protein</fullName>
    </recommendedName>
</protein>
<dbReference type="EMBL" id="FNAI01000009">
    <property type="protein sequence ID" value="SDE77573.1"/>
    <property type="molecule type" value="Genomic_DNA"/>
</dbReference>
<proteinExistence type="predicted"/>
<dbReference type="STRING" id="1391627.SAMN05216464_109145"/>
<keyword evidence="1" id="KW-0472">Membrane</keyword>
<dbReference type="AlphaFoldDB" id="A0A1G7FNV3"/>
<evidence type="ECO:0000313" key="3">
    <source>
        <dbReference type="Proteomes" id="UP000199072"/>
    </source>
</evidence>
<dbReference type="GO" id="GO:0006974">
    <property type="term" value="P:DNA damage response"/>
    <property type="evidence" value="ECO:0007669"/>
    <property type="project" value="TreeGrafter"/>
</dbReference>
<dbReference type="InterPro" id="IPR007497">
    <property type="entry name" value="SIMPL/DUF541"/>
</dbReference>
<sequence length="259" mass="28999">MALTIIQLCCYILNYLHVTIVIQTKYTHMKKLLILSALLTFTYGAFAQGVDLRRKIEVTGIAEQEVTPDIINVSISLQEYMDGKKHIQIADLENQLEKAVKDAGIAPADFTVSNVSAWNNTYQKKKAPDFLASKQYGLRVRDLNKFNQIMAKIDPKGIQSTNIDSYDYSKMTELKRDLKIQALLAARDKATYLLTALGNKLGDALNITESDNSSFPQPRQYANVMMFKAASADAAPAESDIDFKKIKLSFSIQAVFQIN</sequence>
<evidence type="ECO:0000256" key="1">
    <source>
        <dbReference type="SAM" id="Phobius"/>
    </source>
</evidence>
<feature type="transmembrane region" description="Helical" evidence="1">
    <location>
        <begin position="32"/>
        <end position="50"/>
    </location>
</feature>
<name>A0A1G7FNV3_9SPHI</name>
<evidence type="ECO:0008006" key="4">
    <source>
        <dbReference type="Google" id="ProtNLM"/>
    </source>
</evidence>
<dbReference type="Pfam" id="PF04402">
    <property type="entry name" value="SIMPL"/>
    <property type="match status" value="1"/>
</dbReference>
<dbReference type="PANTHER" id="PTHR34387:SF1">
    <property type="entry name" value="PERIPLASMIC IMMUNOGENIC PROTEIN"/>
    <property type="match status" value="1"/>
</dbReference>
<dbReference type="Gene3D" id="3.30.110.170">
    <property type="entry name" value="Protein of unknown function (DUF541), domain 1"/>
    <property type="match status" value="1"/>
</dbReference>
<dbReference type="PANTHER" id="PTHR34387">
    <property type="entry name" value="SLR1258 PROTEIN"/>
    <property type="match status" value="1"/>
</dbReference>
<accession>A0A1G7FNV3</accession>
<reference evidence="2 3" key="1">
    <citation type="submission" date="2016-10" db="EMBL/GenBank/DDBJ databases">
        <authorList>
            <person name="de Groot N.N."/>
        </authorList>
    </citation>
    <scope>NUCLEOTIDE SEQUENCE [LARGE SCALE GENOMIC DNA]</scope>
    <source>
        <strain evidence="2 3">47C3B</strain>
    </source>
</reference>
<keyword evidence="1" id="KW-0812">Transmembrane</keyword>
<dbReference type="Gene3D" id="3.30.70.2970">
    <property type="entry name" value="Protein of unknown function (DUF541), domain 2"/>
    <property type="match status" value="1"/>
</dbReference>
<keyword evidence="1" id="KW-1133">Transmembrane helix</keyword>
<keyword evidence="3" id="KW-1185">Reference proteome</keyword>